<organism evidence="7 8">
    <name type="scientific">Paractinoplanes brasiliensis</name>
    <dbReference type="NCBI Taxonomy" id="52695"/>
    <lineage>
        <taxon>Bacteria</taxon>
        <taxon>Bacillati</taxon>
        <taxon>Actinomycetota</taxon>
        <taxon>Actinomycetes</taxon>
        <taxon>Micromonosporales</taxon>
        <taxon>Micromonosporaceae</taxon>
        <taxon>Paractinoplanes</taxon>
    </lineage>
</organism>
<dbReference type="PANTHER" id="PTHR30055">
    <property type="entry name" value="HTH-TYPE TRANSCRIPTIONAL REGULATOR RUTR"/>
    <property type="match status" value="1"/>
</dbReference>
<protein>
    <submittedName>
        <fullName evidence="7">TetR family transcriptional regulator</fullName>
    </submittedName>
</protein>
<dbReference type="GO" id="GO:0000976">
    <property type="term" value="F:transcription cis-regulatory region binding"/>
    <property type="evidence" value="ECO:0007669"/>
    <property type="project" value="TreeGrafter"/>
</dbReference>
<dbReference type="InterPro" id="IPR009057">
    <property type="entry name" value="Homeodomain-like_sf"/>
</dbReference>
<dbReference type="InterPro" id="IPR036271">
    <property type="entry name" value="Tet_transcr_reg_TetR-rel_C_sf"/>
</dbReference>
<comment type="caution">
    <text evidence="7">The sequence shown here is derived from an EMBL/GenBank/DDBJ whole genome shotgun (WGS) entry which is preliminary data.</text>
</comment>
<dbReference type="Gene3D" id="1.10.357.10">
    <property type="entry name" value="Tetracycline Repressor, domain 2"/>
    <property type="match status" value="1"/>
</dbReference>
<dbReference type="SUPFAM" id="SSF46689">
    <property type="entry name" value="Homeodomain-like"/>
    <property type="match status" value="1"/>
</dbReference>
<dbReference type="EMBL" id="SNWR01000001">
    <property type="protein sequence ID" value="TDO38506.1"/>
    <property type="molecule type" value="Genomic_DNA"/>
</dbReference>
<proteinExistence type="predicted"/>
<dbReference type="OrthoDB" id="9816296at2"/>
<reference evidence="7 8" key="1">
    <citation type="submission" date="2019-03" db="EMBL/GenBank/DDBJ databases">
        <title>Sequencing the genomes of 1000 actinobacteria strains.</title>
        <authorList>
            <person name="Klenk H.-P."/>
        </authorList>
    </citation>
    <scope>NUCLEOTIDE SEQUENCE [LARGE SCALE GENOMIC DNA]</scope>
    <source>
        <strain evidence="7 8">DSM 43805</strain>
    </source>
</reference>
<feature type="DNA-binding region" description="H-T-H motif" evidence="5">
    <location>
        <begin position="31"/>
        <end position="50"/>
    </location>
</feature>
<accession>A0A4R6JTY6</accession>
<keyword evidence="8" id="KW-1185">Reference proteome</keyword>
<dbReference type="InterPro" id="IPR039538">
    <property type="entry name" value="BetI_C"/>
</dbReference>
<sequence length="188" mass="20649">MPKVVDHAVRRKELAAAVGRVIARDGVGEVSIRTVAAESGWSSGALRHYFKTRGELLAFACEQVIDEVTQRIEQKRPAGGVREAVMEILLETMPVDGRRKTESTIAFSFVALGLGDPALARVQKRHFTQMYELCLRLAPHLNPDGDVEGVARRLHAMVDGLTVHVLAGHLTPAEMQRQLGGYLDELMA</sequence>
<keyword evidence="3 5" id="KW-0238">DNA-binding</keyword>
<evidence type="ECO:0000256" key="1">
    <source>
        <dbReference type="ARBA" id="ARBA00022491"/>
    </source>
</evidence>
<dbReference type="Pfam" id="PF00440">
    <property type="entry name" value="TetR_N"/>
    <property type="match status" value="1"/>
</dbReference>
<keyword evidence="1" id="KW-0678">Repressor</keyword>
<keyword evidence="4" id="KW-0804">Transcription</keyword>
<evidence type="ECO:0000256" key="5">
    <source>
        <dbReference type="PROSITE-ProRule" id="PRU00335"/>
    </source>
</evidence>
<feature type="domain" description="HTH tetR-type" evidence="6">
    <location>
        <begin position="8"/>
        <end position="68"/>
    </location>
</feature>
<dbReference type="InterPro" id="IPR001647">
    <property type="entry name" value="HTH_TetR"/>
</dbReference>
<dbReference type="AlphaFoldDB" id="A0A4R6JTY6"/>
<evidence type="ECO:0000256" key="4">
    <source>
        <dbReference type="ARBA" id="ARBA00023163"/>
    </source>
</evidence>
<dbReference type="Pfam" id="PF13977">
    <property type="entry name" value="TetR_C_6"/>
    <property type="match status" value="1"/>
</dbReference>
<gene>
    <name evidence="7" type="ORF">C8E87_2162</name>
</gene>
<dbReference type="InterPro" id="IPR050109">
    <property type="entry name" value="HTH-type_TetR-like_transc_reg"/>
</dbReference>
<evidence type="ECO:0000313" key="8">
    <source>
        <dbReference type="Proteomes" id="UP000294901"/>
    </source>
</evidence>
<keyword evidence="2" id="KW-0805">Transcription regulation</keyword>
<name>A0A4R6JTY6_9ACTN</name>
<dbReference type="PANTHER" id="PTHR30055:SF234">
    <property type="entry name" value="HTH-TYPE TRANSCRIPTIONAL REGULATOR BETI"/>
    <property type="match status" value="1"/>
</dbReference>
<dbReference type="PROSITE" id="PS50977">
    <property type="entry name" value="HTH_TETR_2"/>
    <property type="match status" value="1"/>
</dbReference>
<dbReference type="RefSeq" id="WP_133872970.1">
    <property type="nucleotide sequence ID" value="NZ_BOMD01000019.1"/>
</dbReference>
<evidence type="ECO:0000259" key="6">
    <source>
        <dbReference type="PROSITE" id="PS50977"/>
    </source>
</evidence>
<evidence type="ECO:0000313" key="7">
    <source>
        <dbReference type="EMBL" id="TDO38506.1"/>
    </source>
</evidence>
<evidence type="ECO:0000256" key="3">
    <source>
        <dbReference type="ARBA" id="ARBA00023125"/>
    </source>
</evidence>
<dbReference type="Proteomes" id="UP000294901">
    <property type="component" value="Unassembled WGS sequence"/>
</dbReference>
<dbReference type="GO" id="GO:0003700">
    <property type="term" value="F:DNA-binding transcription factor activity"/>
    <property type="evidence" value="ECO:0007669"/>
    <property type="project" value="TreeGrafter"/>
</dbReference>
<evidence type="ECO:0000256" key="2">
    <source>
        <dbReference type="ARBA" id="ARBA00023015"/>
    </source>
</evidence>
<dbReference type="SUPFAM" id="SSF48498">
    <property type="entry name" value="Tetracyclin repressor-like, C-terminal domain"/>
    <property type="match status" value="1"/>
</dbReference>